<proteinExistence type="predicted"/>
<organism evidence="1 2">
    <name type="scientific">Stenotrophomonas daejeonensis</name>
    <dbReference type="NCBI Taxonomy" id="659018"/>
    <lineage>
        <taxon>Bacteria</taxon>
        <taxon>Pseudomonadati</taxon>
        <taxon>Pseudomonadota</taxon>
        <taxon>Gammaproteobacteria</taxon>
        <taxon>Lysobacterales</taxon>
        <taxon>Lysobacteraceae</taxon>
        <taxon>Stenotrophomonas</taxon>
    </lineage>
</organism>
<comment type="caution">
    <text evidence="1">The sequence shown here is derived from an EMBL/GenBank/DDBJ whole genome shotgun (WGS) entry which is preliminary data.</text>
</comment>
<evidence type="ECO:0008006" key="3">
    <source>
        <dbReference type="Google" id="ProtNLM"/>
    </source>
</evidence>
<reference evidence="1 2" key="1">
    <citation type="submission" date="2015-05" db="EMBL/GenBank/DDBJ databases">
        <title>Genome sequencing and analysis of members of genus Stenotrophomonas.</title>
        <authorList>
            <person name="Patil P.P."/>
            <person name="Midha S."/>
            <person name="Patil P.B."/>
        </authorList>
    </citation>
    <scope>NUCLEOTIDE SEQUENCE [LARGE SCALE GENOMIC DNA]</scope>
    <source>
        <strain evidence="1 2">JCM 16244</strain>
    </source>
</reference>
<gene>
    <name evidence="1" type="ORF">ABB34_13480</name>
</gene>
<dbReference type="AlphaFoldDB" id="A0A0R0E061"/>
<dbReference type="EMBL" id="LDJP01000087">
    <property type="protein sequence ID" value="KRG82915.1"/>
    <property type="molecule type" value="Genomic_DNA"/>
</dbReference>
<evidence type="ECO:0000313" key="1">
    <source>
        <dbReference type="EMBL" id="KRG82915.1"/>
    </source>
</evidence>
<accession>A0A0R0E061</accession>
<dbReference type="RefSeq" id="WP_057641887.1">
    <property type="nucleotide sequence ID" value="NZ_LDJP01000087.1"/>
</dbReference>
<keyword evidence="2" id="KW-1185">Reference proteome</keyword>
<sequence>MEYVIRLGDTPADLAAIEQQLLEIDPAALIDHDPATATLRCSTCALEVELLPALARAGQRLAPGAIELQPSVCCGGCSG</sequence>
<name>A0A0R0E061_9GAMM</name>
<dbReference type="PATRIC" id="fig|659018.3.peg.2912"/>
<evidence type="ECO:0000313" key="2">
    <source>
        <dbReference type="Proteomes" id="UP000050940"/>
    </source>
</evidence>
<dbReference type="Proteomes" id="UP000050940">
    <property type="component" value="Unassembled WGS sequence"/>
</dbReference>
<dbReference type="STRING" id="659018.ABB34_13480"/>
<dbReference type="OrthoDB" id="5956564at2"/>
<protein>
    <recommendedName>
        <fullName evidence="3">HMA domain-containing protein</fullName>
    </recommendedName>
</protein>